<evidence type="ECO:0000313" key="3">
    <source>
        <dbReference type="Proteomes" id="UP001232148"/>
    </source>
</evidence>
<dbReference type="Proteomes" id="UP001232148">
    <property type="component" value="Unassembled WGS sequence"/>
</dbReference>
<organism evidence="2 3">
    <name type="scientific">Colletotrichum zoysiae</name>
    <dbReference type="NCBI Taxonomy" id="1216348"/>
    <lineage>
        <taxon>Eukaryota</taxon>
        <taxon>Fungi</taxon>
        <taxon>Dikarya</taxon>
        <taxon>Ascomycota</taxon>
        <taxon>Pezizomycotina</taxon>
        <taxon>Sordariomycetes</taxon>
        <taxon>Hypocreomycetidae</taxon>
        <taxon>Glomerellales</taxon>
        <taxon>Glomerellaceae</taxon>
        <taxon>Colletotrichum</taxon>
        <taxon>Colletotrichum graminicola species complex</taxon>
    </lineage>
</organism>
<keyword evidence="1" id="KW-0732">Signal</keyword>
<evidence type="ECO:0000256" key="1">
    <source>
        <dbReference type="SAM" id="SignalP"/>
    </source>
</evidence>
<dbReference type="AlphaFoldDB" id="A0AAD9H1W7"/>
<accession>A0AAD9H1W7</accession>
<name>A0AAD9H1W7_9PEZI</name>
<proteinExistence type="predicted"/>
<comment type="caution">
    <text evidence="2">The sequence shown here is derived from an EMBL/GenBank/DDBJ whole genome shotgun (WGS) entry which is preliminary data.</text>
</comment>
<feature type="signal peptide" evidence="1">
    <location>
        <begin position="1"/>
        <end position="20"/>
    </location>
</feature>
<evidence type="ECO:0000313" key="2">
    <source>
        <dbReference type="EMBL" id="KAK2020883.1"/>
    </source>
</evidence>
<gene>
    <name evidence="2" type="ORF">LX32DRAFT_285907</name>
</gene>
<protein>
    <recommendedName>
        <fullName evidence="4">Secreted protein</fullName>
    </recommendedName>
</protein>
<dbReference type="EMBL" id="MU843160">
    <property type="protein sequence ID" value="KAK2020883.1"/>
    <property type="molecule type" value="Genomic_DNA"/>
</dbReference>
<evidence type="ECO:0008006" key="4">
    <source>
        <dbReference type="Google" id="ProtNLM"/>
    </source>
</evidence>
<feature type="chain" id="PRO_5042229135" description="Secreted protein" evidence="1">
    <location>
        <begin position="21"/>
        <end position="111"/>
    </location>
</feature>
<reference evidence="2" key="1">
    <citation type="submission" date="2021-06" db="EMBL/GenBank/DDBJ databases">
        <title>Comparative genomics, transcriptomics and evolutionary studies reveal genomic signatures of adaptation to plant cell wall in hemibiotrophic fungi.</title>
        <authorList>
            <consortium name="DOE Joint Genome Institute"/>
            <person name="Baroncelli R."/>
            <person name="Diaz J.F."/>
            <person name="Benocci T."/>
            <person name="Peng M."/>
            <person name="Battaglia E."/>
            <person name="Haridas S."/>
            <person name="Andreopoulos W."/>
            <person name="Labutti K."/>
            <person name="Pangilinan J."/>
            <person name="Floch G.L."/>
            <person name="Makela M.R."/>
            <person name="Henrissat B."/>
            <person name="Grigoriev I.V."/>
            <person name="Crouch J.A."/>
            <person name="De Vries R.P."/>
            <person name="Sukno S.A."/>
            <person name="Thon M.R."/>
        </authorList>
    </citation>
    <scope>NUCLEOTIDE SEQUENCE</scope>
    <source>
        <strain evidence="2">MAFF235873</strain>
    </source>
</reference>
<sequence>MWVFSSFFFFSSLVFDNVLTINLANGVLASEAKRFLASRYCFAHFLSPHPHHHQRLESTLGLCITIKSWIFSKSRTYYSPSFRQLCCPGSEWIYCGPILVKSQGGGGACVY</sequence>
<keyword evidence="3" id="KW-1185">Reference proteome</keyword>